<dbReference type="EMBL" id="EQ982918">
    <property type="protein sequence ID" value="EEF24241.1"/>
    <property type="molecule type" value="Genomic_DNA"/>
</dbReference>
<sequence length="91" mass="9605">MGLDPGGGDRRAGPAGRRRLVVVATVPGARGRDRERAGARRRGRRQRGAAGHRLRDGAPLGHRLHADHRHAHRGAVRGGRPHRQGAGAGAS</sequence>
<feature type="compositionally biased region" description="Basic residues" evidence="1">
    <location>
        <begin position="62"/>
        <end position="83"/>
    </location>
</feature>
<protein>
    <submittedName>
        <fullName evidence="2">Uncharacterized protein</fullName>
    </submittedName>
</protein>
<organism evidence="2 3">
    <name type="scientific">Ricinus communis</name>
    <name type="common">Castor bean</name>
    <dbReference type="NCBI Taxonomy" id="3988"/>
    <lineage>
        <taxon>Eukaryota</taxon>
        <taxon>Viridiplantae</taxon>
        <taxon>Streptophyta</taxon>
        <taxon>Embryophyta</taxon>
        <taxon>Tracheophyta</taxon>
        <taxon>Spermatophyta</taxon>
        <taxon>Magnoliopsida</taxon>
        <taxon>eudicotyledons</taxon>
        <taxon>Gunneridae</taxon>
        <taxon>Pentapetalae</taxon>
        <taxon>rosids</taxon>
        <taxon>fabids</taxon>
        <taxon>Malpighiales</taxon>
        <taxon>Euphorbiaceae</taxon>
        <taxon>Acalyphoideae</taxon>
        <taxon>Acalypheae</taxon>
        <taxon>Ricinus</taxon>
    </lineage>
</organism>
<gene>
    <name evidence="2" type="ORF">RCOM_1839360</name>
</gene>
<keyword evidence="3" id="KW-1185">Reference proteome</keyword>
<evidence type="ECO:0000313" key="2">
    <source>
        <dbReference type="EMBL" id="EEF24241.1"/>
    </source>
</evidence>
<reference evidence="3" key="1">
    <citation type="journal article" date="2010" name="Nat. Biotechnol.">
        <title>Draft genome sequence of the oilseed species Ricinus communis.</title>
        <authorList>
            <person name="Chan A.P."/>
            <person name="Crabtree J."/>
            <person name="Zhao Q."/>
            <person name="Lorenzi H."/>
            <person name="Orvis J."/>
            <person name="Puiu D."/>
            <person name="Melake-Berhan A."/>
            <person name="Jones K.M."/>
            <person name="Redman J."/>
            <person name="Chen G."/>
            <person name="Cahoon E.B."/>
            <person name="Gedil M."/>
            <person name="Stanke M."/>
            <person name="Haas B.J."/>
            <person name="Wortman J.R."/>
            <person name="Fraser-Liggett C.M."/>
            <person name="Ravel J."/>
            <person name="Rabinowicz P.D."/>
        </authorList>
    </citation>
    <scope>NUCLEOTIDE SEQUENCE [LARGE SCALE GENOMIC DNA]</scope>
    <source>
        <strain evidence="3">cv. Hale</strain>
    </source>
</reference>
<feature type="compositionally biased region" description="Basic residues" evidence="1">
    <location>
        <begin position="39"/>
        <end position="52"/>
    </location>
</feature>
<dbReference type="InParanoid" id="B9TIS3"/>
<feature type="region of interest" description="Disordered" evidence="1">
    <location>
        <begin position="1"/>
        <end position="91"/>
    </location>
</feature>
<accession>B9TIS3</accession>
<dbReference type="AlphaFoldDB" id="B9TIS3"/>
<name>B9TIS3_RICCO</name>
<proteinExistence type="predicted"/>
<evidence type="ECO:0000256" key="1">
    <source>
        <dbReference type="SAM" id="MobiDB-lite"/>
    </source>
</evidence>
<evidence type="ECO:0000313" key="3">
    <source>
        <dbReference type="Proteomes" id="UP000008311"/>
    </source>
</evidence>
<dbReference type="Proteomes" id="UP000008311">
    <property type="component" value="Unassembled WGS sequence"/>
</dbReference>